<keyword evidence="1" id="KW-0255">Endonuclease</keyword>
<reference evidence="2 3" key="1">
    <citation type="submission" date="2017-09" db="EMBL/GenBank/DDBJ databases">
        <title>Reassesment of A. cryaerophilus.</title>
        <authorList>
            <person name="Perez-Cataluna A."/>
            <person name="Collado L."/>
            <person name="Salgado O."/>
            <person name="Lefinanco V."/>
            <person name="Figueras M.J."/>
        </authorList>
    </citation>
    <scope>NUCLEOTIDE SEQUENCE [LARGE SCALE GENOMIC DNA]</scope>
    <source>
        <strain evidence="2 3">LMG 9861</strain>
    </source>
</reference>
<dbReference type="GO" id="GO:0003677">
    <property type="term" value="F:DNA binding"/>
    <property type="evidence" value="ECO:0007669"/>
    <property type="project" value="InterPro"/>
</dbReference>
<dbReference type="GO" id="GO:0004521">
    <property type="term" value="F:RNA endonuclease activity"/>
    <property type="evidence" value="ECO:0007669"/>
    <property type="project" value="TreeGrafter"/>
</dbReference>
<gene>
    <name evidence="2" type="ORF">CJ669_01635</name>
</gene>
<dbReference type="SUPFAM" id="SSF50118">
    <property type="entry name" value="Cell growth inhibitor/plasmid maintenance toxic component"/>
    <property type="match status" value="1"/>
</dbReference>
<dbReference type="EMBL" id="NXGJ01000001">
    <property type="protein sequence ID" value="PRM89225.1"/>
    <property type="molecule type" value="Genomic_DNA"/>
</dbReference>
<comment type="caution">
    <text evidence="2">The sequence shown here is derived from an EMBL/GenBank/DDBJ whole genome shotgun (WGS) entry which is preliminary data.</text>
</comment>
<dbReference type="Proteomes" id="UP000239065">
    <property type="component" value="Unassembled WGS sequence"/>
</dbReference>
<proteinExistence type="inferred from homology"/>
<dbReference type="InterPro" id="IPR003477">
    <property type="entry name" value="PemK-like"/>
</dbReference>
<dbReference type="PIRSF" id="PIRSF033490">
    <property type="entry name" value="MazF"/>
    <property type="match status" value="1"/>
</dbReference>
<comment type="similarity">
    <text evidence="1">Belongs to the PemK/MazF family.</text>
</comment>
<evidence type="ECO:0000256" key="1">
    <source>
        <dbReference type="PIRNR" id="PIRNR033490"/>
    </source>
</evidence>
<dbReference type="GO" id="GO:0016075">
    <property type="term" value="P:rRNA catabolic process"/>
    <property type="evidence" value="ECO:0007669"/>
    <property type="project" value="TreeGrafter"/>
</dbReference>
<dbReference type="InterPro" id="IPR011067">
    <property type="entry name" value="Plasmid_toxin/cell-grow_inhib"/>
</dbReference>
<comment type="function">
    <text evidence="1">Toxic component of a type II toxin-antitoxin (TA) system.</text>
</comment>
<dbReference type="PANTHER" id="PTHR33988">
    <property type="entry name" value="ENDORIBONUCLEASE MAZF-RELATED"/>
    <property type="match status" value="1"/>
</dbReference>
<dbReference type="EC" id="3.1.-.-" evidence="1"/>
<evidence type="ECO:0000313" key="2">
    <source>
        <dbReference type="EMBL" id="PRM89225.1"/>
    </source>
</evidence>
<protein>
    <recommendedName>
        <fullName evidence="1">mRNA interferase</fullName>
        <ecNumber evidence="1">3.1.-.-</ecNumber>
    </recommendedName>
</protein>
<dbReference type="Pfam" id="PF02452">
    <property type="entry name" value="PemK_toxin"/>
    <property type="match status" value="1"/>
</dbReference>
<keyword evidence="1" id="KW-0540">Nuclease</keyword>
<sequence length="121" mass="13706">MNILQGEIWEVDLNPTIGDEMSKKRVCLVVNSDSVGILKLRTIVPITGWQDKFRQVIWMTKIEPNKENGLIKTSSADAFQVRSLSTNRFYKKIGVVTDVTLFEVHQAIAKTLNPIYIITKG</sequence>
<dbReference type="GO" id="GO:0016787">
    <property type="term" value="F:hydrolase activity"/>
    <property type="evidence" value="ECO:0007669"/>
    <property type="project" value="UniProtKB-KW"/>
</dbReference>
<organism evidence="2 3">
    <name type="scientific">Aliarcobacter cryaerophilus</name>
    <dbReference type="NCBI Taxonomy" id="28198"/>
    <lineage>
        <taxon>Bacteria</taxon>
        <taxon>Pseudomonadati</taxon>
        <taxon>Campylobacterota</taxon>
        <taxon>Epsilonproteobacteria</taxon>
        <taxon>Campylobacterales</taxon>
        <taxon>Arcobacteraceae</taxon>
        <taxon>Aliarcobacter</taxon>
    </lineage>
</organism>
<dbReference type="RefSeq" id="WP_105908417.1">
    <property type="nucleotide sequence ID" value="NZ_JAMXDL010000001.1"/>
</dbReference>
<dbReference type="GO" id="GO:0006402">
    <property type="term" value="P:mRNA catabolic process"/>
    <property type="evidence" value="ECO:0007669"/>
    <property type="project" value="TreeGrafter"/>
</dbReference>
<dbReference type="PANTHER" id="PTHR33988:SF1">
    <property type="entry name" value="ENDORIBONUCLEASE MAZF7-RELATED"/>
    <property type="match status" value="1"/>
</dbReference>
<dbReference type="Gene3D" id="2.30.30.110">
    <property type="match status" value="1"/>
</dbReference>
<evidence type="ECO:0000313" key="3">
    <source>
        <dbReference type="Proteomes" id="UP000239065"/>
    </source>
</evidence>
<accession>A0A2S9SRK2</accession>
<keyword evidence="1" id="KW-0378">Hydrolase</keyword>
<name>A0A2S9SRK2_9BACT</name>
<dbReference type="AlphaFoldDB" id="A0A2S9SRK2"/>